<organism evidence="1 2">
    <name type="scientific">Enterococcus faecium</name>
    <name type="common">Streptococcus faecium</name>
    <dbReference type="NCBI Taxonomy" id="1352"/>
    <lineage>
        <taxon>Bacteria</taxon>
        <taxon>Bacillati</taxon>
        <taxon>Bacillota</taxon>
        <taxon>Bacilli</taxon>
        <taxon>Lactobacillales</taxon>
        <taxon>Enterococcaceae</taxon>
        <taxon>Enterococcus</taxon>
    </lineage>
</organism>
<dbReference type="EMBL" id="MVGJ01000005">
    <property type="protein sequence ID" value="OOL83986.1"/>
    <property type="molecule type" value="Genomic_DNA"/>
</dbReference>
<dbReference type="GO" id="GO:0016740">
    <property type="term" value="F:transferase activity"/>
    <property type="evidence" value="ECO:0007669"/>
    <property type="project" value="UniProtKB-KW"/>
</dbReference>
<dbReference type="CDD" id="cd24032">
    <property type="entry name" value="ASKHA_NBD_TsaB"/>
    <property type="match status" value="1"/>
</dbReference>
<evidence type="ECO:0000313" key="2">
    <source>
        <dbReference type="Proteomes" id="UP000191171"/>
    </source>
</evidence>
<dbReference type="PANTHER" id="PTHR11735:SF11">
    <property type="entry name" value="TRNA THREONYLCARBAMOYLADENOSINE BIOSYNTHESIS PROTEIN TSAB"/>
    <property type="match status" value="1"/>
</dbReference>
<comment type="caution">
    <text evidence="1">The sequence shown here is derived from an EMBL/GenBank/DDBJ whole genome shotgun (WGS) entry which is preliminary data.</text>
</comment>
<dbReference type="Proteomes" id="UP000191171">
    <property type="component" value="Unassembled WGS sequence"/>
</dbReference>
<accession>A0A1S8HVA9</accession>
<dbReference type="Gene3D" id="3.30.420.40">
    <property type="match status" value="2"/>
</dbReference>
<dbReference type="InterPro" id="IPR000905">
    <property type="entry name" value="Gcp-like_dom"/>
</dbReference>
<name>A0A1S8HVA9_ENTFC</name>
<reference evidence="1 2" key="1">
    <citation type="submission" date="2017-02" db="EMBL/GenBank/DDBJ databases">
        <title>Clonality and virulence of isolates of VRE in Hematopoietic Stem Cell Transplanted (HSCT) patients.</title>
        <authorList>
            <person name="Marchi A.P."/>
            <person name="Martins R.C."/>
            <person name="Marie S.K."/>
            <person name="Levin A.S."/>
            <person name="Costa S.F."/>
        </authorList>
    </citation>
    <scope>NUCLEOTIDE SEQUENCE [LARGE SCALE GENOMIC DNA]</scope>
    <source>
        <strain evidence="1 2">LIM1759</strain>
    </source>
</reference>
<gene>
    <name evidence="1" type="ORF">B1P95_01080</name>
</gene>
<dbReference type="SUPFAM" id="SSF53067">
    <property type="entry name" value="Actin-like ATPase domain"/>
    <property type="match status" value="2"/>
</dbReference>
<dbReference type="Pfam" id="PF00814">
    <property type="entry name" value="TsaD"/>
    <property type="match status" value="1"/>
</dbReference>
<dbReference type="NCBIfam" id="TIGR03725">
    <property type="entry name" value="T6A_YeaZ"/>
    <property type="match status" value="1"/>
</dbReference>
<dbReference type="AlphaFoldDB" id="A0A1S8HVA9"/>
<proteinExistence type="predicted"/>
<dbReference type="PANTHER" id="PTHR11735">
    <property type="entry name" value="TRNA N6-ADENOSINE THREONYLCARBAMOYLTRANSFERASE"/>
    <property type="match status" value="1"/>
</dbReference>
<dbReference type="InterPro" id="IPR043129">
    <property type="entry name" value="ATPase_NBD"/>
</dbReference>
<sequence length="288" mass="32235">MFQEGAKFARQQIIMYYCTSFAFGIFILRIKKYATMEGENVIAERIKYMITLGIDTANQTLAIGVVEDEQILGQIQTNIKRNHSVTLMPAIDQLFADLQISPKDIDRIAVSDGPGSYTGLRIGVTTAKTIAYTLDKELVGVSSLKTIAANCIGVDNIIVPMFDARRKNVYAGAYRWKENRLETVLEDVHISASDLFTQLQKLNEAIYFVGSDCHKFFSEIKEILPSAMINTVPAWDIPSGVTVAQLGALVEPVAEKQAFLPRYLKRVEAEEKWLETHTPGDESYVEKI</sequence>
<dbReference type="GO" id="GO:0005829">
    <property type="term" value="C:cytosol"/>
    <property type="evidence" value="ECO:0007669"/>
    <property type="project" value="TreeGrafter"/>
</dbReference>
<dbReference type="InterPro" id="IPR022496">
    <property type="entry name" value="T6A_TsaB"/>
</dbReference>
<protein>
    <submittedName>
        <fullName evidence="1">tRNA (Adenosine(37)-N6)-threonylcarbamoyltransferase complex dimerization subunit type 1 TsaB</fullName>
    </submittedName>
</protein>
<evidence type="ECO:0000313" key="1">
    <source>
        <dbReference type="EMBL" id="OOL83986.1"/>
    </source>
</evidence>
<keyword evidence="1" id="KW-0808">Transferase</keyword>
<dbReference type="GO" id="GO:0002949">
    <property type="term" value="P:tRNA threonylcarbamoyladenosine modification"/>
    <property type="evidence" value="ECO:0007669"/>
    <property type="project" value="InterPro"/>
</dbReference>